<protein>
    <submittedName>
        <fullName evidence="2">Uncharacterized protein</fullName>
    </submittedName>
</protein>
<feature type="region of interest" description="Disordered" evidence="1">
    <location>
        <begin position="1"/>
        <end position="42"/>
    </location>
</feature>
<evidence type="ECO:0000256" key="1">
    <source>
        <dbReference type="SAM" id="MobiDB-lite"/>
    </source>
</evidence>
<dbReference type="Proteomes" id="UP000195062">
    <property type="component" value="Unassembled WGS sequence"/>
</dbReference>
<feature type="region of interest" description="Disordered" evidence="1">
    <location>
        <begin position="67"/>
        <end position="100"/>
    </location>
</feature>
<organism evidence="2 3">
    <name type="scientific">Clavibacter michiganensis subsp. michiganensis</name>
    <dbReference type="NCBI Taxonomy" id="33013"/>
    <lineage>
        <taxon>Bacteria</taxon>
        <taxon>Bacillati</taxon>
        <taxon>Actinomycetota</taxon>
        <taxon>Actinomycetes</taxon>
        <taxon>Micrococcales</taxon>
        <taxon>Microbacteriaceae</taxon>
        <taxon>Clavibacter</taxon>
    </lineage>
</organism>
<dbReference type="AlphaFoldDB" id="A0A251XN55"/>
<gene>
    <name evidence="2" type="ORF">CMMCAS07_08055</name>
</gene>
<proteinExistence type="predicted"/>
<reference evidence="2 3" key="1">
    <citation type="submission" date="2016-08" db="EMBL/GenBank/DDBJ databases">
        <title>Genome sequence of Clavibacter michiganensis subsp. michiganensis strain CASJ007.</title>
        <authorList>
            <person name="Thapa S.P."/>
            <person name="Coaker G."/>
        </authorList>
    </citation>
    <scope>NUCLEOTIDE SEQUENCE [LARGE SCALE GENOMIC DNA]</scope>
    <source>
        <strain evidence="2">CASJ007</strain>
    </source>
</reference>
<dbReference type="EMBL" id="MDHH01000001">
    <property type="protein sequence ID" value="OUE04887.1"/>
    <property type="molecule type" value="Genomic_DNA"/>
</dbReference>
<comment type="caution">
    <text evidence="2">The sequence shown here is derived from an EMBL/GenBank/DDBJ whole genome shotgun (WGS) entry which is preliminary data.</text>
</comment>
<feature type="compositionally biased region" description="Low complexity" evidence="1">
    <location>
        <begin position="1"/>
        <end position="18"/>
    </location>
</feature>
<name>A0A251XN55_CLAMM</name>
<sequence length="100" mass="10654">MRIPVARSSRAYSAAIRSMSPCGSASRKASRSGTSTPYSEPVPRDLRRISVMSARYGMIVPIPAWTSTVAGPRPDPDSRLTAGVAGASRSPAPPWPAWRT</sequence>
<evidence type="ECO:0000313" key="3">
    <source>
        <dbReference type="Proteomes" id="UP000195062"/>
    </source>
</evidence>
<evidence type="ECO:0000313" key="2">
    <source>
        <dbReference type="EMBL" id="OUE04887.1"/>
    </source>
</evidence>
<accession>A0A251XN55</accession>
<feature type="compositionally biased region" description="Pro residues" evidence="1">
    <location>
        <begin position="91"/>
        <end position="100"/>
    </location>
</feature>
<keyword evidence="3" id="KW-1185">Reference proteome</keyword>